<feature type="compositionally biased region" description="Acidic residues" evidence="1">
    <location>
        <begin position="217"/>
        <end position="226"/>
    </location>
</feature>
<evidence type="ECO:0000256" key="1">
    <source>
        <dbReference type="SAM" id="MobiDB-lite"/>
    </source>
</evidence>
<feature type="region of interest" description="Disordered" evidence="1">
    <location>
        <begin position="162"/>
        <end position="276"/>
    </location>
</feature>
<evidence type="ECO:0000313" key="4">
    <source>
        <dbReference type="Proteomes" id="UP001521116"/>
    </source>
</evidence>
<gene>
    <name evidence="3" type="ORF">SLS56_011733</name>
</gene>
<reference evidence="3 4" key="1">
    <citation type="submission" date="2024-02" db="EMBL/GenBank/DDBJ databases">
        <title>De novo assembly and annotation of 12 fungi associated with fruit tree decline syndrome in Ontario, Canada.</title>
        <authorList>
            <person name="Sulman M."/>
            <person name="Ellouze W."/>
            <person name="Ilyukhin E."/>
        </authorList>
    </citation>
    <scope>NUCLEOTIDE SEQUENCE [LARGE SCALE GENOMIC DNA]</scope>
    <source>
        <strain evidence="3 4">M1-105</strain>
    </source>
</reference>
<proteinExistence type="predicted"/>
<name>A0ABR3SAX9_9PEZI</name>
<dbReference type="Proteomes" id="UP001521116">
    <property type="component" value="Unassembled WGS sequence"/>
</dbReference>
<feature type="compositionally biased region" description="Basic and acidic residues" evidence="1">
    <location>
        <begin position="181"/>
        <end position="190"/>
    </location>
</feature>
<dbReference type="EMBL" id="JAJVDC020000301">
    <property type="protein sequence ID" value="KAL1615674.1"/>
    <property type="molecule type" value="Genomic_DNA"/>
</dbReference>
<dbReference type="Pfam" id="PF20516">
    <property type="entry name" value="PDDEXK_12"/>
    <property type="match status" value="1"/>
</dbReference>
<feature type="compositionally biased region" description="Basic and acidic residues" evidence="1">
    <location>
        <begin position="197"/>
        <end position="208"/>
    </location>
</feature>
<keyword evidence="4" id="KW-1185">Reference proteome</keyword>
<comment type="caution">
    <text evidence="3">The sequence shown here is derived from an EMBL/GenBank/DDBJ whole genome shotgun (WGS) entry which is preliminary data.</text>
</comment>
<feature type="domain" description="PD-(D/E)XK nuclease-like" evidence="2">
    <location>
        <begin position="351"/>
        <end position="602"/>
    </location>
</feature>
<sequence length="613" mass="70118">MHMFLSLLNVDAGNIDSIERDFLVNPRLAAFLTAFAAHGSHCDPLREPDGEFTPNTPMNFFPAKFTALLDQNVQCIFFFSTRKRCEKLVPMAKSEMQQFKQKMDPLGGAVLDVKIRVLVARMLCSQHRAVRVMRAYEEKWADELEDECFVQEAQKRRAETNIEMVLRGRRPASASGSSQESTEREVHSAEDEGSLSSRHEELETDGDRSTTSGVSVGDEDETESASEESLRSGHDRDLDTDEEGTTDMGEELERSSDGSTQQELQTNFPAQSSVDSGALGYKLEPVPVSLQTTEVIETLPSNSRTLVQDLQKNAHRKGIIPRVVMFQAKELLKQGLLMEYHFSETPREAGENRIWGYRQHERFWEELYDVHEQAIKLFNDKNPEPAWNGLHDRVFKLALSPRKSYPNIDYRNITTASTEDSCRAPLQNAFQRGRRVDYALVLACDEEMELRIEEILQQEQELARSRATTSKHKKKRPSINYVGQDHVRKLPITAIIETKKAMGIEDTAFDQLQYCVLAHFVRLRQLMMATKNGDAHDTSKLPTIPLILVYGHEWKFMLAQAMKSRLRIYHGIQIGTTESMVGIYQLMASIRRLSRWLNEVYRPWFMEVVLGMC</sequence>
<evidence type="ECO:0000259" key="2">
    <source>
        <dbReference type="Pfam" id="PF20516"/>
    </source>
</evidence>
<organism evidence="3 4">
    <name type="scientific">Neofusicoccum ribis</name>
    <dbReference type="NCBI Taxonomy" id="45134"/>
    <lineage>
        <taxon>Eukaryota</taxon>
        <taxon>Fungi</taxon>
        <taxon>Dikarya</taxon>
        <taxon>Ascomycota</taxon>
        <taxon>Pezizomycotina</taxon>
        <taxon>Dothideomycetes</taxon>
        <taxon>Dothideomycetes incertae sedis</taxon>
        <taxon>Botryosphaeriales</taxon>
        <taxon>Botryosphaeriaceae</taxon>
        <taxon>Neofusicoccum</taxon>
    </lineage>
</organism>
<feature type="compositionally biased region" description="Acidic residues" evidence="1">
    <location>
        <begin position="238"/>
        <end position="250"/>
    </location>
</feature>
<accession>A0ABR3SAX9</accession>
<dbReference type="InterPro" id="IPR046797">
    <property type="entry name" value="PDDEXK_12"/>
</dbReference>
<protein>
    <recommendedName>
        <fullName evidence="2">PD-(D/E)XK nuclease-like domain-containing protein</fullName>
    </recommendedName>
</protein>
<feature type="compositionally biased region" description="Basic and acidic residues" evidence="1">
    <location>
        <begin position="228"/>
        <end position="237"/>
    </location>
</feature>
<evidence type="ECO:0000313" key="3">
    <source>
        <dbReference type="EMBL" id="KAL1615674.1"/>
    </source>
</evidence>
<feature type="compositionally biased region" description="Polar residues" evidence="1">
    <location>
        <begin position="257"/>
        <end position="275"/>
    </location>
</feature>